<dbReference type="AlphaFoldDB" id="A0A016TLM4"/>
<name>A0A016TLM4_9BILA</name>
<evidence type="ECO:0000313" key="3">
    <source>
        <dbReference type="Proteomes" id="UP000024635"/>
    </source>
</evidence>
<protein>
    <recommendedName>
        <fullName evidence="4">Nematode fatty acid retinoid binding protein</fullName>
    </recommendedName>
</protein>
<evidence type="ECO:0000256" key="1">
    <source>
        <dbReference type="SAM" id="SignalP"/>
    </source>
</evidence>
<keyword evidence="1" id="KW-0732">Signal</keyword>
<dbReference type="EMBL" id="JARK01001429">
    <property type="protein sequence ID" value="EYC03576.1"/>
    <property type="molecule type" value="Genomic_DNA"/>
</dbReference>
<organism evidence="2 3">
    <name type="scientific">Ancylostoma ceylanicum</name>
    <dbReference type="NCBI Taxonomy" id="53326"/>
    <lineage>
        <taxon>Eukaryota</taxon>
        <taxon>Metazoa</taxon>
        <taxon>Ecdysozoa</taxon>
        <taxon>Nematoda</taxon>
        <taxon>Chromadorea</taxon>
        <taxon>Rhabditida</taxon>
        <taxon>Rhabditina</taxon>
        <taxon>Rhabditomorpha</taxon>
        <taxon>Strongyloidea</taxon>
        <taxon>Ancylostomatidae</taxon>
        <taxon>Ancylostomatinae</taxon>
        <taxon>Ancylostoma</taxon>
    </lineage>
</organism>
<accession>A0A016TLM4</accession>
<feature type="signal peptide" evidence="1">
    <location>
        <begin position="1"/>
        <end position="19"/>
    </location>
</feature>
<gene>
    <name evidence="2" type="primary">Acey_s0093.g2670</name>
    <name evidence="2" type="ORF">Y032_0093g2670</name>
</gene>
<sequence length="150" mass="17057">MCRHLLFAILIMNVSKALSDEPSSAQQPNTTDITLVAEFEEIVRNETNATSEALDTVGFLEQSFPAPSAGLTQMVEAAKKFVHQYLSIGEWLNMKKLLRVIKEIGGTRRDAHRAITIYLGRVLSAEKRREIEDRKEELEETFSGDFRLRM</sequence>
<feature type="chain" id="PRO_5001491208" description="Nematode fatty acid retinoid binding protein" evidence="1">
    <location>
        <begin position="20"/>
        <end position="150"/>
    </location>
</feature>
<evidence type="ECO:0000313" key="2">
    <source>
        <dbReference type="EMBL" id="EYC03576.1"/>
    </source>
</evidence>
<proteinExistence type="predicted"/>
<keyword evidence="3" id="KW-1185">Reference proteome</keyword>
<comment type="caution">
    <text evidence="2">The sequence shown here is derived from an EMBL/GenBank/DDBJ whole genome shotgun (WGS) entry which is preliminary data.</text>
</comment>
<evidence type="ECO:0008006" key="4">
    <source>
        <dbReference type="Google" id="ProtNLM"/>
    </source>
</evidence>
<reference evidence="3" key="1">
    <citation type="journal article" date="2015" name="Nat. Genet.">
        <title>The genome and transcriptome of the zoonotic hookworm Ancylostoma ceylanicum identify infection-specific gene families.</title>
        <authorList>
            <person name="Schwarz E.M."/>
            <person name="Hu Y."/>
            <person name="Antoshechkin I."/>
            <person name="Miller M.M."/>
            <person name="Sternberg P.W."/>
            <person name="Aroian R.V."/>
        </authorList>
    </citation>
    <scope>NUCLEOTIDE SEQUENCE</scope>
    <source>
        <strain evidence="3">HY135</strain>
    </source>
</reference>
<dbReference type="Proteomes" id="UP000024635">
    <property type="component" value="Unassembled WGS sequence"/>
</dbReference>
<dbReference type="OrthoDB" id="5829045at2759"/>